<dbReference type="AlphaFoldDB" id="A0A131XPB2"/>
<dbReference type="Pfam" id="PF01826">
    <property type="entry name" value="TIL"/>
    <property type="match status" value="1"/>
</dbReference>
<dbReference type="GO" id="GO:0030414">
    <property type="term" value="F:peptidase inhibitor activity"/>
    <property type="evidence" value="ECO:0007669"/>
    <property type="project" value="UniProtKB-KW"/>
</dbReference>
<keyword evidence="2" id="KW-1015">Disulfide bond</keyword>
<dbReference type="EMBL" id="GEFH01000104">
    <property type="protein sequence ID" value="JAP68477.1"/>
    <property type="molecule type" value="mRNA"/>
</dbReference>
<keyword evidence="1" id="KW-0646">Protease inhibitor</keyword>
<keyword evidence="3" id="KW-0732">Signal</keyword>
<evidence type="ECO:0000256" key="2">
    <source>
        <dbReference type="ARBA" id="ARBA00023157"/>
    </source>
</evidence>
<protein>
    <submittedName>
        <fullName evidence="5">Putative cysteine rich secreted protein</fullName>
    </submittedName>
</protein>
<feature type="non-terminal residue" evidence="5">
    <location>
        <position position="1"/>
    </location>
</feature>
<dbReference type="PANTHER" id="PTHR23259">
    <property type="entry name" value="RIDDLE"/>
    <property type="match status" value="1"/>
</dbReference>
<dbReference type="InterPro" id="IPR002919">
    <property type="entry name" value="TIL_dom"/>
</dbReference>
<dbReference type="InterPro" id="IPR051368">
    <property type="entry name" value="SerProtInhib-TIL_Domain"/>
</dbReference>
<organism evidence="5">
    <name type="scientific">Hyalomma excavatum</name>
    <dbReference type="NCBI Taxonomy" id="257692"/>
    <lineage>
        <taxon>Eukaryota</taxon>
        <taxon>Metazoa</taxon>
        <taxon>Ecdysozoa</taxon>
        <taxon>Arthropoda</taxon>
        <taxon>Chelicerata</taxon>
        <taxon>Arachnida</taxon>
        <taxon>Acari</taxon>
        <taxon>Parasitiformes</taxon>
        <taxon>Ixodida</taxon>
        <taxon>Ixodoidea</taxon>
        <taxon>Ixodidae</taxon>
        <taxon>Hyalomminae</taxon>
        <taxon>Hyalomma</taxon>
    </lineage>
</organism>
<dbReference type="Gene3D" id="2.10.25.10">
    <property type="entry name" value="Laminin"/>
    <property type="match status" value="1"/>
</dbReference>
<dbReference type="CDD" id="cd19941">
    <property type="entry name" value="TIL"/>
    <property type="match status" value="1"/>
</dbReference>
<evidence type="ECO:0000256" key="1">
    <source>
        <dbReference type="ARBA" id="ARBA00022690"/>
    </source>
</evidence>
<accession>A0A131XPB2</accession>
<name>A0A131XPB2_9ACAR</name>
<dbReference type="InterPro" id="IPR036084">
    <property type="entry name" value="Ser_inhib-like_sf"/>
</dbReference>
<dbReference type="PANTHER" id="PTHR23259:SF69">
    <property type="entry name" value="GEO11767P1-RELATED"/>
    <property type="match status" value="1"/>
</dbReference>
<feature type="domain" description="TIL" evidence="4">
    <location>
        <begin position="34"/>
        <end position="90"/>
    </location>
</feature>
<feature type="chain" id="PRO_5007284003" evidence="3">
    <location>
        <begin position="22"/>
        <end position="91"/>
    </location>
</feature>
<evidence type="ECO:0000256" key="3">
    <source>
        <dbReference type="SAM" id="SignalP"/>
    </source>
</evidence>
<proteinExistence type="evidence at transcript level"/>
<dbReference type="SUPFAM" id="SSF57567">
    <property type="entry name" value="Serine protease inhibitors"/>
    <property type="match status" value="1"/>
</dbReference>
<reference evidence="5" key="1">
    <citation type="journal article" date="2017" name="Ticks Tick Borne Dis.">
        <title>An insight into the sialome of Hyalomma excavatum.</title>
        <authorList>
            <person name="Ribeiro J.M."/>
            <person name="Slovak M."/>
            <person name="Francischetti I.M."/>
        </authorList>
    </citation>
    <scope>NUCLEOTIDE SEQUENCE</scope>
    <source>
        <strain evidence="5">Samish</strain>
        <tissue evidence="5">Salivary glands</tissue>
    </source>
</reference>
<feature type="signal peptide" evidence="3">
    <location>
        <begin position="1"/>
        <end position="21"/>
    </location>
</feature>
<evidence type="ECO:0000313" key="5">
    <source>
        <dbReference type="EMBL" id="JAP68477.1"/>
    </source>
</evidence>
<evidence type="ECO:0000259" key="4">
    <source>
        <dbReference type="Pfam" id="PF01826"/>
    </source>
</evidence>
<sequence length="91" mass="10421">INTLAVLMLLVVTAVVMMTEAKTVSVDFFPPMKCGRNEEWKRCRDSNCDETDCQKPVMRPLHTLEPISGCFCRHGFFRNSHRACVTRDECP</sequence>